<dbReference type="PANTHER" id="PTHR46698:SF2">
    <property type="entry name" value="KIELIN_CHORDIN-LIKE PROTEIN"/>
    <property type="match status" value="1"/>
</dbReference>
<keyword evidence="10" id="KW-1185">Reference proteome</keyword>
<dbReference type="CDD" id="cd19941">
    <property type="entry name" value="TIL"/>
    <property type="match status" value="1"/>
</dbReference>
<feature type="domain" description="VWFC" evidence="7">
    <location>
        <begin position="1291"/>
        <end position="1350"/>
    </location>
</feature>
<feature type="domain" description="VWFC" evidence="7">
    <location>
        <begin position="1612"/>
        <end position="1672"/>
    </location>
</feature>
<keyword evidence="2" id="KW-0964">Secreted</keyword>
<dbReference type="InterPro" id="IPR014853">
    <property type="entry name" value="VWF/SSPO/ZAN-like_Cys-rich_dom"/>
</dbReference>
<dbReference type="InParanoid" id="A0A674IU02"/>
<dbReference type="SMART" id="SM00832">
    <property type="entry name" value="C8"/>
    <property type="match status" value="1"/>
</dbReference>
<dbReference type="InterPro" id="IPR048287">
    <property type="entry name" value="TSPN-like_N"/>
</dbReference>
<dbReference type="SMART" id="SM00216">
    <property type="entry name" value="VWD"/>
    <property type="match status" value="1"/>
</dbReference>
<dbReference type="Pfam" id="PF00093">
    <property type="entry name" value="VWC"/>
    <property type="match status" value="6"/>
</dbReference>
<dbReference type="GO" id="GO:0002244">
    <property type="term" value="P:hematopoietic progenitor cell differentiation"/>
    <property type="evidence" value="ECO:0007669"/>
    <property type="project" value="Ensembl"/>
</dbReference>
<organism evidence="9 10">
    <name type="scientific">Terrapene triunguis</name>
    <name type="common">Three-toed box turtle</name>
    <dbReference type="NCBI Taxonomy" id="2587831"/>
    <lineage>
        <taxon>Eukaryota</taxon>
        <taxon>Metazoa</taxon>
        <taxon>Chordata</taxon>
        <taxon>Craniata</taxon>
        <taxon>Vertebrata</taxon>
        <taxon>Euteleostomi</taxon>
        <taxon>Archelosauria</taxon>
        <taxon>Testudinata</taxon>
        <taxon>Testudines</taxon>
        <taxon>Cryptodira</taxon>
        <taxon>Durocryptodira</taxon>
        <taxon>Testudinoidea</taxon>
        <taxon>Emydidae</taxon>
        <taxon>Terrapene</taxon>
    </lineage>
</organism>
<reference evidence="9" key="2">
    <citation type="submission" date="2025-09" db="UniProtKB">
        <authorList>
            <consortium name="Ensembl"/>
        </authorList>
    </citation>
    <scope>IDENTIFICATION</scope>
</reference>
<dbReference type="InterPro" id="IPR036084">
    <property type="entry name" value="Ser_inhib-like_sf"/>
</dbReference>
<feature type="domain" description="VWFC" evidence="7">
    <location>
        <begin position="1374"/>
        <end position="1430"/>
    </location>
</feature>
<keyword evidence="5" id="KW-1015">Disulfide bond</keyword>
<sequence length="2012" mass="214591">HSFIDLLEALNVTRSVQGVSRAAGPEPGVPAWKFRQRVPHLTLPWDYAVYLLASSQGALGFHFVARQSRGSAGTLISLVSPAAAARDGRPLLQLASSARANQLRLDYRAGPSMEPASLLFPGGSPFARGRWARLAVDLQPHRLALFVDCRPAVLLERDGPRDALSLLLPLDLQITFASLPGDAASKFLGYWQTAEISPSGFPRRPWHCENLADPFPVPYTLAEEGDLAEPPFDQGSPLAPEPPALADIRNYQQQPGEPEFPPPGALEERVQQLEELVDGFGAMLDMVKAQSSELLARVKSLESCECRRPACAWEGTQREDGATWDKDDCTTCICLQGEVQCSARQDRPQCVGEQGRWCPLPSPRPAPPSIVPPAEPPTPSTAPPAKPLAPCSPGGGGGCLCHPPALLCPGCEYDGQRYQDRDVFLAPSNSCMNCSCLVRPCAPGRAEEGGPGPQESPVGPGSPQGTGSGRDPPQRTGWGWIPPTGQDRTSPGDGIRTGPPPGDGIGTGWGWDTGCVSPAQDGNVQCFRLVCPQLHCATQEEVPGACCPRCQGCVDGAARREHGEEWAPHADPCQSCRCLDGRTMCRKRQCARLCRHPASPRPGTCCPVCDGCSLDGREFASGEPVPSGEPCTQCACVSGNVLCKPTGCPAAPCSEPVRRPGECCPRCQDCLYDAQPVPHGAVFTPPAGALSGPCPQAGEVSCERLEQSCPPAPCSHPGTAQGQCCPACHTCEYEGHPYRHGETFTPPGRGPCVRCTCSAGHVQCQEEGCPPVPCVQPIRDPQRCCPVCKVCVLAGEEFEEGAQWEPDGDPCTTCTCLAGEPVCGALPCPPVACQHPARLSGEYCCPTCAQCSYHQHVYANGQAFADPHSPCQRCQCMAGTVQCSPVACPPTSCHRPERQPGQCCPTCPGCSVEGAAVAAGERFPSPRDPCQLCICTDGVVRCSSRDCPGALCARPLPGSCCQNNCNGCSYGGKEYPNGAEFPHPTDRCKQCHCLNGNVQCLSRRCPPLLCAEPILVPGGCCPQCPEPPAGCLYAGVSYQHTQRFYDPSDSCRHCICANGTVTCQRQPCAPVLCTHPLRQDCCRSCDGCLYQGKELPNGEQFPDPTEPCRVCTCWEGSVSCQPRACPLLQCPFPARGPCCQVCEGCEYLGEGYLDGQEFPDPQDACGRCACLRGFVTCTKTPCDPPGCRHPTSPPGKCCPMCQGDGTTFRPPAGDPCSTCTCLVSEPARSARLHPLLSRVLLPHLPLRAPCPQPNSPVCPQDEAVTCQREPCLQQCTHPVPPAAPSCCPDCNRCLFEGQELASHQAVTPPSDPCQRCRCLHGNVLCTPVLCPQAACASPVRRPGHCCPECTTCPGRLVTIMSPRAGRCRLWHGAVGCMYDGQEHANGTSWFSSPCVSCLCTHGIATCAQIRCLGSCLRPVQVPGECCPLCAGARAGAALPGPHGDGEGAQGAQRWTVLQCPSLVGCPRSQIQPPGPHHCCPTCAQALSNCTAELAGNEIQAADDPCYTCQCKDLTWVCVRQGCPQLSCPLAEQFTPQGTCCPICDECVIETGGRRVLDGESWTDSEGDCVSCTCNRGHVECHIAECEPVECQGGLRKVQMPGSCCYECQDPDGSCSYQGQRYQASEHWQVDTCTACTCVSGEVHCRSQRCPPAACAADETPALTPGMCCPHCLPRPATCLAFGDPHYRTFDGRLLHFQGTCTYVLAQDCQRGDFSIHVTNDDRGRPGVAWTKEVTVRVGDVMVQLLQDWLVRVDGQVVTLPFLKEPHLYVERQTNTILLNTNIGVKVLWSGRSQLEVSVPGTYKGHTCGLCGDFNGHPQDDARLRSGQLARAEAAFGNSWRVQSGNGTGGPCADGRDVDPCKEAGYRARKEANARCKVLKSGAFEPCHPLVPPEPFFAACVYDLCACGAGADQCLCDALEAYAALCRRAGLALRWRSPTLCAVGCPQDRGYVFDECGPPCPKTCYNKDAPLGAIESRCFTPCMPGCQCPAGRVEHEAHCVLPEACPQVVYGSL</sequence>
<dbReference type="Gene3D" id="6.20.200.20">
    <property type="match status" value="11"/>
</dbReference>
<evidence type="ECO:0000256" key="4">
    <source>
        <dbReference type="ARBA" id="ARBA00022737"/>
    </source>
</evidence>
<evidence type="ECO:0000256" key="2">
    <source>
        <dbReference type="ARBA" id="ARBA00022525"/>
    </source>
</evidence>
<feature type="region of interest" description="Disordered" evidence="6">
    <location>
        <begin position="445"/>
        <end position="508"/>
    </location>
</feature>
<dbReference type="PROSITE" id="PS51233">
    <property type="entry name" value="VWFD"/>
    <property type="match status" value="1"/>
</dbReference>
<evidence type="ECO:0000259" key="8">
    <source>
        <dbReference type="PROSITE" id="PS51233"/>
    </source>
</evidence>
<evidence type="ECO:0000256" key="3">
    <source>
        <dbReference type="ARBA" id="ARBA00022729"/>
    </source>
</evidence>
<evidence type="ECO:0000256" key="1">
    <source>
        <dbReference type="ARBA" id="ARBA00004613"/>
    </source>
</evidence>
<dbReference type="InterPro" id="IPR052424">
    <property type="entry name" value="Kielin_Chordin-BMP_Reg"/>
</dbReference>
<feature type="region of interest" description="Disordered" evidence="6">
    <location>
        <begin position="361"/>
        <end position="387"/>
    </location>
</feature>
<feature type="domain" description="VWFC" evidence="7">
    <location>
        <begin position="1544"/>
        <end position="1608"/>
    </location>
</feature>
<feature type="domain" description="VWFC" evidence="7">
    <location>
        <begin position="849"/>
        <end position="908"/>
    </location>
</feature>
<dbReference type="SMART" id="SM00210">
    <property type="entry name" value="TSPN"/>
    <property type="match status" value="1"/>
</dbReference>
<feature type="domain" description="VWFC" evidence="7">
    <location>
        <begin position="551"/>
        <end position="610"/>
    </location>
</feature>
<dbReference type="SMART" id="SM00215">
    <property type="entry name" value="VWC_out"/>
    <property type="match status" value="8"/>
</dbReference>
<gene>
    <name evidence="9" type="primary">KCP</name>
</gene>
<feature type="domain" description="VWFC" evidence="7">
    <location>
        <begin position="610"/>
        <end position="668"/>
    </location>
</feature>
<dbReference type="GO" id="GO:0030513">
    <property type="term" value="P:positive regulation of BMP signaling pathway"/>
    <property type="evidence" value="ECO:0007669"/>
    <property type="project" value="Ensembl"/>
</dbReference>
<dbReference type="GeneTree" id="ENSGT00940000160243"/>
<proteinExistence type="predicted"/>
<protein>
    <submittedName>
        <fullName evidence="9">Kielin cysteine rich BMP regulator</fullName>
    </submittedName>
</protein>
<dbReference type="PANTHER" id="PTHR46698">
    <property type="entry name" value="CROSSVEINLESS 2"/>
    <property type="match status" value="1"/>
</dbReference>
<keyword evidence="4" id="KW-0677">Repeat</keyword>
<accession>A0A674IU02</accession>
<feature type="domain" description="VWFC" evidence="7">
    <location>
        <begin position="1480"/>
        <end position="1544"/>
    </location>
</feature>
<dbReference type="PROSITE" id="PS50184">
    <property type="entry name" value="VWFC_2"/>
    <property type="match status" value="14"/>
</dbReference>
<dbReference type="InterPro" id="IPR001846">
    <property type="entry name" value="VWF_type-D"/>
</dbReference>
<dbReference type="SUPFAM" id="SSF49899">
    <property type="entry name" value="Concanavalin A-like lectins/glucanases"/>
    <property type="match status" value="1"/>
</dbReference>
<comment type="subcellular location">
    <subcellularLocation>
        <location evidence="1">Secreted</location>
    </subcellularLocation>
</comment>
<feature type="domain" description="VWFC" evidence="7">
    <location>
        <begin position="789"/>
        <end position="849"/>
    </location>
</feature>
<dbReference type="Gene3D" id="2.10.70.10">
    <property type="entry name" value="Complement Module, domain 1"/>
    <property type="match status" value="5"/>
</dbReference>
<dbReference type="GO" id="GO:0005615">
    <property type="term" value="C:extracellular space"/>
    <property type="evidence" value="ECO:0007669"/>
    <property type="project" value="Ensembl"/>
</dbReference>
<keyword evidence="3" id="KW-0732">Signal</keyword>
<dbReference type="Pfam" id="PF00094">
    <property type="entry name" value="VWD"/>
    <property type="match status" value="1"/>
</dbReference>
<dbReference type="InterPro" id="IPR001007">
    <property type="entry name" value="VWF_dom"/>
</dbReference>
<dbReference type="Proteomes" id="UP000472274">
    <property type="component" value="Unplaced"/>
</dbReference>
<dbReference type="SUPFAM" id="SSF57567">
    <property type="entry name" value="Serine protease inhibitors"/>
    <property type="match status" value="1"/>
</dbReference>
<dbReference type="SUPFAM" id="SSF57603">
    <property type="entry name" value="FnI-like domain"/>
    <property type="match status" value="16"/>
</dbReference>
<evidence type="ECO:0000259" key="7">
    <source>
        <dbReference type="PROSITE" id="PS50184"/>
    </source>
</evidence>
<name>A0A674IU02_9SAUR</name>
<dbReference type="Pfam" id="PF23334">
    <property type="entry name" value="VWC2L_2nd"/>
    <property type="match status" value="5"/>
</dbReference>
<evidence type="ECO:0000256" key="6">
    <source>
        <dbReference type="SAM" id="MobiDB-lite"/>
    </source>
</evidence>
<feature type="domain" description="VWFC" evidence="7">
    <location>
        <begin position="908"/>
        <end position="966"/>
    </location>
</feature>
<dbReference type="Ensembl" id="ENSTMTT00000012110.1">
    <property type="protein sequence ID" value="ENSTMTP00000011723.1"/>
    <property type="gene ID" value="ENSTMTG00000008409.1"/>
</dbReference>
<feature type="domain" description="VWFC" evidence="7">
    <location>
        <begin position="729"/>
        <end position="789"/>
    </location>
</feature>
<evidence type="ECO:0000256" key="5">
    <source>
        <dbReference type="ARBA" id="ARBA00023157"/>
    </source>
</evidence>
<evidence type="ECO:0000313" key="10">
    <source>
        <dbReference type="Proteomes" id="UP000472274"/>
    </source>
</evidence>
<evidence type="ECO:0000313" key="9">
    <source>
        <dbReference type="Ensembl" id="ENSTMTP00000011723.1"/>
    </source>
</evidence>
<feature type="domain" description="VWFC" evidence="7">
    <location>
        <begin position="1086"/>
        <end position="1143"/>
    </location>
</feature>
<dbReference type="PROSITE" id="PS01208">
    <property type="entry name" value="VWFC_1"/>
    <property type="match status" value="10"/>
</dbReference>
<reference evidence="9" key="1">
    <citation type="submission" date="2025-08" db="UniProtKB">
        <authorList>
            <consortium name="Ensembl"/>
        </authorList>
    </citation>
    <scope>IDENTIFICATION</scope>
</reference>
<dbReference type="SMART" id="SM00214">
    <property type="entry name" value="VWC"/>
    <property type="match status" value="17"/>
</dbReference>
<feature type="domain" description="VWFC" evidence="7">
    <location>
        <begin position="1143"/>
        <end position="1202"/>
    </location>
</feature>
<feature type="domain" description="VWFC" evidence="7">
    <location>
        <begin position="966"/>
        <end position="1025"/>
    </location>
</feature>
<feature type="domain" description="VWFD" evidence="8">
    <location>
        <begin position="1676"/>
        <end position="1852"/>
    </location>
</feature>
<dbReference type="InterPro" id="IPR013320">
    <property type="entry name" value="ConA-like_dom_sf"/>
</dbReference>
<dbReference type="Gene3D" id="2.60.120.200">
    <property type="match status" value="1"/>
</dbReference>